<dbReference type="InterPro" id="IPR012340">
    <property type="entry name" value="NA-bd_OB-fold"/>
</dbReference>
<comment type="similarity">
    <text evidence="2">Belongs to the replication factor A protein 3 family.</text>
</comment>
<dbReference type="GO" id="GO:0006298">
    <property type="term" value="P:mismatch repair"/>
    <property type="evidence" value="ECO:0007669"/>
    <property type="project" value="TreeGrafter"/>
</dbReference>
<dbReference type="Proteomes" id="UP000070501">
    <property type="component" value="Unassembled WGS sequence"/>
</dbReference>
<dbReference type="GO" id="GO:0003697">
    <property type="term" value="F:single-stranded DNA binding"/>
    <property type="evidence" value="ECO:0007669"/>
    <property type="project" value="TreeGrafter"/>
</dbReference>
<comment type="subcellular location">
    <subcellularLocation>
        <location evidence="1">Nucleus</location>
    </subcellularLocation>
</comment>
<dbReference type="Gene3D" id="2.40.50.140">
    <property type="entry name" value="Nucleic acid-binding proteins"/>
    <property type="match status" value="1"/>
</dbReference>
<evidence type="ECO:0000256" key="3">
    <source>
        <dbReference type="ARBA" id="ARBA00023242"/>
    </source>
</evidence>
<dbReference type="Pfam" id="PF08661">
    <property type="entry name" value="Rep_fac-A_3"/>
    <property type="match status" value="1"/>
</dbReference>
<dbReference type="GO" id="GO:0006289">
    <property type="term" value="P:nucleotide-excision repair"/>
    <property type="evidence" value="ECO:0007669"/>
    <property type="project" value="TreeGrafter"/>
</dbReference>
<dbReference type="PANTHER" id="PTHR15114">
    <property type="entry name" value="REPLICATION PROTEIN A3"/>
    <property type="match status" value="1"/>
</dbReference>
<gene>
    <name evidence="4" type="ORF">Micbo1qcDRAFT_54064</name>
</gene>
<dbReference type="OrthoDB" id="188186at2759"/>
<dbReference type="EMBL" id="KQ964248">
    <property type="protein sequence ID" value="KXJ93205.1"/>
    <property type="molecule type" value="Genomic_DNA"/>
</dbReference>
<dbReference type="GO" id="GO:0003684">
    <property type="term" value="F:damaged DNA binding"/>
    <property type="evidence" value="ECO:0007669"/>
    <property type="project" value="TreeGrafter"/>
</dbReference>
<accession>A0A136J7R5</accession>
<reference evidence="5" key="1">
    <citation type="submission" date="2016-02" db="EMBL/GenBank/DDBJ databases">
        <title>Draft genome sequence of Microdochium bolleyi, a fungal endophyte of beachgrass.</title>
        <authorList>
            <consortium name="DOE Joint Genome Institute"/>
            <person name="David A.S."/>
            <person name="May G."/>
            <person name="Haridas S."/>
            <person name="Lim J."/>
            <person name="Wang M."/>
            <person name="Labutti K."/>
            <person name="Lipzen A."/>
            <person name="Barry K."/>
            <person name="Grigoriev I.V."/>
        </authorList>
    </citation>
    <scope>NUCLEOTIDE SEQUENCE [LARGE SCALE GENOMIC DNA]</scope>
    <source>
        <strain evidence="5">J235TASD1</strain>
    </source>
</reference>
<keyword evidence="3" id="KW-0539">Nucleus</keyword>
<dbReference type="AlphaFoldDB" id="A0A136J7R5"/>
<dbReference type="InterPro" id="IPR013970">
    <property type="entry name" value="Rfa2"/>
</dbReference>
<dbReference type="STRING" id="196109.A0A136J7R5"/>
<dbReference type="PANTHER" id="PTHR15114:SF1">
    <property type="entry name" value="REPLICATION PROTEIN A 14 KDA SUBUNIT"/>
    <property type="match status" value="1"/>
</dbReference>
<organism evidence="4 5">
    <name type="scientific">Microdochium bolleyi</name>
    <dbReference type="NCBI Taxonomy" id="196109"/>
    <lineage>
        <taxon>Eukaryota</taxon>
        <taxon>Fungi</taxon>
        <taxon>Dikarya</taxon>
        <taxon>Ascomycota</taxon>
        <taxon>Pezizomycotina</taxon>
        <taxon>Sordariomycetes</taxon>
        <taxon>Xylariomycetidae</taxon>
        <taxon>Xylariales</taxon>
        <taxon>Microdochiaceae</taxon>
        <taxon>Microdochium</taxon>
    </lineage>
</organism>
<dbReference type="GO" id="GO:0000724">
    <property type="term" value="P:double-strand break repair via homologous recombination"/>
    <property type="evidence" value="ECO:0007669"/>
    <property type="project" value="TreeGrafter"/>
</dbReference>
<dbReference type="SUPFAM" id="SSF50249">
    <property type="entry name" value="Nucleic acid-binding proteins"/>
    <property type="match status" value="1"/>
</dbReference>
<keyword evidence="5" id="KW-1185">Reference proteome</keyword>
<dbReference type="GO" id="GO:0006260">
    <property type="term" value="P:DNA replication"/>
    <property type="evidence" value="ECO:0007669"/>
    <property type="project" value="InterPro"/>
</dbReference>
<proteinExistence type="inferred from homology"/>
<evidence type="ECO:0000256" key="2">
    <source>
        <dbReference type="ARBA" id="ARBA00009761"/>
    </source>
</evidence>
<protein>
    <submittedName>
        <fullName evidence="4">Replication factor A protein 3</fullName>
    </submittedName>
</protein>
<dbReference type="GO" id="GO:0006284">
    <property type="term" value="P:base-excision repair"/>
    <property type="evidence" value="ECO:0007669"/>
    <property type="project" value="TreeGrafter"/>
</dbReference>
<dbReference type="GO" id="GO:0005662">
    <property type="term" value="C:DNA replication factor A complex"/>
    <property type="evidence" value="ECO:0007669"/>
    <property type="project" value="TreeGrafter"/>
</dbReference>
<dbReference type="InParanoid" id="A0A136J7R5"/>
<evidence type="ECO:0000313" key="4">
    <source>
        <dbReference type="EMBL" id="KXJ93205.1"/>
    </source>
</evidence>
<evidence type="ECO:0000256" key="1">
    <source>
        <dbReference type="ARBA" id="ARBA00004123"/>
    </source>
</evidence>
<name>A0A136J7R5_9PEZI</name>
<sequence length="107" mass="11622">MEPISTPRVSCRHLDSFIGKNVLVVGQVIQLRGETALIETEGQLTCLLNREAHLTPGNFAQVIGKVNPDLSVKVLNSLDLGANIDANGVQSVIDVTHRYPNLFVFQG</sequence>
<evidence type="ECO:0000313" key="5">
    <source>
        <dbReference type="Proteomes" id="UP000070501"/>
    </source>
</evidence>
<dbReference type="CDD" id="cd04479">
    <property type="entry name" value="RPA3"/>
    <property type="match status" value="1"/>
</dbReference>
<dbReference type="GO" id="GO:0035861">
    <property type="term" value="C:site of double-strand break"/>
    <property type="evidence" value="ECO:0007669"/>
    <property type="project" value="TreeGrafter"/>
</dbReference>